<keyword evidence="4" id="KW-1185">Reference proteome</keyword>
<dbReference type="EMBL" id="BNBA01000037">
    <property type="protein sequence ID" value="GHH59445.1"/>
    <property type="molecule type" value="Genomic_DNA"/>
</dbReference>
<organism evidence="3 4">
    <name type="scientific">Xanthomonas boreopolis</name>
    <dbReference type="NCBI Taxonomy" id="86183"/>
    <lineage>
        <taxon>Bacteria</taxon>
        <taxon>Pseudomonadati</taxon>
        <taxon>Pseudomonadota</taxon>
        <taxon>Gammaproteobacteria</taxon>
        <taxon>Lysobacterales</taxon>
        <taxon>Lysobacteraceae</taxon>
        <taxon>Xanthomonas</taxon>
    </lineage>
</organism>
<feature type="compositionally biased region" description="Basic and acidic residues" evidence="1">
    <location>
        <begin position="493"/>
        <end position="507"/>
    </location>
</feature>
<feature type="region of interest" description="Disordered" evidence="1">
    <location>
        <begin position="457"/>
        <end position="530"/>
    </location>
</feature>
<keyword evidence="2" id="KW-1133">Transmembrane helix</keyword>
<feature type="compositionally biased region" description="Basic and acidic residues" evidence="1">
    <location>
        <begin position="514"/>
        <end position="524"/>
    </location>
</feature>
<dbReference type="AlphaFoldDB" id="A0A919KKC6"/>
<keyword evidence="2" id="KW-0472">Membrane</keyword>
<gene>
    <name evidence="3" type="ORF">GCM10009090_33570</name>
</gene>
<feature type="compositionally biased region" description="Basic and acidic residues" evidence="1">
    <location>
        <begin position="724"/>
        <end position="742"/>
    </location>
</feature>
<keyword evidence="2" id="KW-0812">Transmembrane</keyword>
<reference evidence="3" key="1">
    <citation type="journal article" date="2014" name="Int. J. Syst. Evol. Microbiol.">
        <title>Complete genome sequence of Corynebacterium casei LMG S-19264T (=DSM 44701T), isolated from a smear-ripened cheese.</title>
        <authorList>
            <consortium name="US DOE Joint Genome Institute (JGI-PGF)"/>
            <person name="Walter F."/>
            <person name="Albersmeier A."/>
            <person name="Kalinowski J."/>
            <person name="Ruckert C."/>
        </authorList>
    </citation>
    <scope>NUCLEOTIDE SEQUENCE</scope>
    <source>
        <strain evidence="3">JCM 13306</strain>
    </source>
</reference>
<feature type="compositionally biased region" description="Low complexity" evidence="1">
    <location>
        <begin position="470"/>
        <end position="488"/>
    </location>
</feature>
<evidence type="ECO:0000256" key="2">
    <source>
        <dbReference type="SAM" id="Phobius"/>
    </source>
</evidence>
<protein>
    <submittedName>
        <fullName evidence="3">Membrane protein</fullName>
    </submittedName>
</protein>
<dbReference type="Proteomes" id="UP000623958">
    <property type="component" value="Unassembled WGS sequence"/>
</dbReference>
<accession>A0A919KKC6</accession>
<comment type="caution">
    <text evidence="3">The sequence shown here is derived from an EMBL/GenBank/DDBJ whole genome shotgun (WGS) entry which is preliminary data.</text>
</comment>
<feature type="transmembrane region" description="Helical" evidence="2">
    <location>
        <begin position="126"/>
        <end position="146"/>
    </location>
</feature>
<evidence type="ECO:0000313" key="4">
    <source>
        <dbReference type="Proteomes" id="UP000623958"/>
    </source>
</evidence>
<feature type="region of interest" description="Disordered" evidence="1">
    <location>
        <begin position="715"/>
        <end position="742"/>
    </location>
</feature>
<evidence type="ECO:0000313" key="3">
    <source>
        <dbReference type="EMBL" id="GHH59445.1"/>
    </source>
</evidence>
<name>A0A919KKC6_9XANT</name>
<feature type="transmembrane region" description="Helical" evidence="2">
    <location>
        <begin position="20"/>
        <end position="37"/>
    </location>
</feature>
<sequence length="742" mass="80589">MSAARLSLLWRAARRRRQAIVWSQGVPLALLAAALAWRWAGPSVAMVVATVALLATAASGVLRARRLDRRWLVRRLDRDRDLEDSADLLFADPAALGPLQRLQRARVEARLGSGARDLREPWPWRSILPLALAALVLASLALRWPMHGQRASAPAARDEASAPASRAPALRAARLHATPPAYTGQAPSTLPSLDAKVPQGTQLAWTLRFEPQPMRVALRLHDGSTLELVRDGDAWQARMALQRSTLYRVIVDGKPLDGALHKLEALPDRPPQVRVLEPESSLVQWTPTRAGWTLRFEASDDYGVAAGAQLKLTLAQGSGENIRFREQTVALAGSGPATLRRFARTLQPQALGMAPGDDLIAQLVVRDTRQPAPQEARSASVILRWPPPEQALATDLEGSVKKTLPAYFRSQRQIILDAEALLKEKPRLDPDAFLKRSDAIGVDQRLLRLRYGQFLGEESEGAPKPPPADDIPSADAPPTADLPTADAPAPRPEPARDAHAGHDHDEAPQGAAALDDHDHDHDAHGSAGFGQAGNVLAEFGHTHDHAEAATLLDPKTRATLKAALDQMWQSEGELRQGRPAQALPHAYKALEYIKQVQQSERIYLARVGPELPPIDEGRRMSGQRDGLARRGDALIARTAPDPRPMALWQALGAADRAAASGALDDFAAWLGAHQGSIENALDLAAAVETLRATPDCGACRQRLRALVWPLLVRPPAAPAPRAPASERGRRYLDALQRQEDAR</sequence>
<feature type="transmembrane region" description="Helical" evidence="2">
    <location>
        <begin position="43"/>
        <end position="62"/>
    </location>
</feature>
<evidence type="ECO:0000256" key="1">
    <source>
        <dbReference type="SAM" id="MobiDB-lite"/>
    </source>
</evidence>
<proteinExistence type="predicted"/>
<dbReference type="RefSeq" id="WP_434029921.1">
    <property type="nucleotide sequence ID" value="NZ_BNBA01000037.1"/>
</dbReference>
<reference evidence="3" key="2">
    <citation type="submission" date="2020-09" db="EMBL/GenBank/DDBJ databases">
        <authorList>
            <person name="Sun Q."/>
            <person name="Ohkuma M."/>
        </authorList>
    </citation>
    <scope>NUCLEOTIDE SEQUENCE</scope>
    <source>
        <strain evidence="3">JCM 13306</strain>
    </source>
</reference>